<name>A0A0R1HWF2_9LACO</name>
<evidence type="ECO:0000313" key="3">
    <source>
        <dbReference type="Proteomes" id="UP000050911"/>
    </source>
</evidence>
<gene>
    <name evidence="2" type="ORF">FC96_GL000733</name>
</gene>
<proteinExistence type="predicted"/>
<feature type="transmembrane region" description="Helical" evidence="1">
    <location>
        <begin position="173"/>
        <end position="197"/>
    </location>
</feature>
<protein>
    <submittedName>
        <fullName evidence="2">ABC superfamily ATP binding cassette transporter, membrane protein</fullName>
    </submittedName>
</protein>
<feature type="transmembrane region" description="Helical" evidence="1">
    <location>
        <begin position="98"/>
        <end position="125"/>
    </location>
</feature>
<dbReference type="STRING" id="1302272.FC96_GL000733"/>
<dbReference type="EMBL" id="AZCX01000012">
    <property type="protein sequence ID" value="KRK47111.1"/>
    <property type="molecule type" value="Genomic_DNA"/>
</dbReference>
<feature type="transmembrane region" description="Helical" evidence="1">
    <location>
        <begin position="56"/>
        <end position="77"/>
    </location>
</feature>
<dbReference type="PANTHER" id="PTHR37305">
    <property type="entry name" value="INTEGRAL MEMBRANE PROTEIN-RELATED"/>
    <property type="match status" value="1"/>
</dbReference>
<dbReference type="PATRIC" id="fig|1302272.5.peg.733"/>
<keyword evidence="1" id="KW-0472">Membrane</keyword>
<comment type="caution">
    <text evidence="2">The sequence shown here is derived from an EMBL/GenBank/DDBJ whole genome shotgun (WGS) entry which is preliminary data.</text>
</comment>
<reference evidence="2 3" key="1">
    <citation type="journal article" date="2015" name="Genome Announc.">
        <title>Expanding the biotechnology potential of lactobacilli through comparative genomics of 213 strains and associated genera.</title>
        <authorList>
            <person name="Sun Z."/>
            <person name="Harris H.M."/>
            <person name="McCann A."/>
            <person name="Guo C."/>
            <person name="Argimon S."/>
            <person name="Zhang W."/>
            <person name="Yang X."/>
            <person name="Jeffery I.B."/>
            <person name="Cooney J.C."/>
            <person name="Kagawa T.F."/>
            <person name="Liu W."/>
            <person name="Song Y."/>
            <person name="Salvetti E."/>
            <person name="Wrobel A."/>
            <person name="Rasinkangas P."/>
            <person name="Parkhill J."/>
            <person name="Rea M.C."/>
            <person name="O'Sullivan O."/>
            <person name="Ritari J."/>
            <person name="Douillard F.P."/>
            <person name="Paul Ross R."/>
            <person name="Yang R."/>
            <person name="Briner A.E."/>
            <person name="Felis G.E."/>
            <person name="de Vos W.M."/>
            <person name="Barrangou R."/>
            <person name="Klaenhammer T.R."/>
            <person name="Caufield P.W."/>
            <person name="Cui Y."/>
            <person name="Zhang H."/>
            <person name="O'Toole P.W."/>
        </authorList>
    </citation>
    <scope>NUCLEOTIDE SEQUENCE [LARGE SCALE GENOMIC DNA]</scope>
    <source>
        <strain evidence="2 3">JCM 15530</strain>
    </source>
</reference>
<sequence>MLTLVRQELFKLIKKRSTWITTIIMLVTQIGLAIWAKTTPKVLDPRAVFDQQFFGVVWYLFFLIAAAASIITMEFQYGTIKEVLYRKYYRGEIMVSKWLTLFIYSLYWVVLSWVVSMLLRAVLFADKIDLGAKVANGNTVLMDSIQQTAASFLTLWLLLSLVLLLANLFKNSAVAVSVGIVGYFVTQTLASILTMLIHKWAWLKWNPLTMLFYPSQLSSYDMYHAMTKLTNVQMFCGNVVYIAIFLGLGYWIFKKRSV</sequence>
<dbReference type="OrthoDB" id="2295852at2"/>
<feature type="transmembrane region" description="Helical" evidence="1">
    <location>
        <begin position="232"/>
        <end position="253"/>
    </location>
</feature>
<feature type="transmembrane region" description="Helical" evidence="1">
    <location>
        <begin position="18"/>
        <end position="36"/>
    </location>
</feature>
<dbReference type="PANTHER" id="PTHR37305:SF1">
    <property type="entry name" value="MEMBRANE PROTEIN"/>
    <property type="match status" value="1"/>
</dbReference>
<organism evidence="2 3">
    <name type="scientific">Secundilactobacillus kimchicus JCM 15530</name>
    <dbReference type="NCBI Taxonomy" id="1302272"/>
    <lineage>
        <taxon>Bacteria</taxon>
        <taxon>Bacillati</taxon>
        <taxon>Bacillota</taxon>
        <taxon>Bacilli</taxon>
        <taxon>Lactobacillales</taxon>
        <taxon>Lactobacillaceae</taxon>
        <taxon>Secundilactobacillus</taxon>
    </lineage>
</organism>
<keyword evidence="1" id="KW-0812">Transmembrane</keyword>
<evidence type="ECO:0000256" key="1">
    <source>
        <dbReference type="SAM" id="Phobius"/>
    </source>
</evidence>
<dbReference type="RefSeq" id="WP_054661195.1">
    <property type="nucleotide sequence ID" value="NZ_AZCX01000012.1"/>
</dbReference>
<dbReference type="Pfam" id="PF12730">
    <property type="entry name" value="ABC2_membrane_4"/>
    <property type="match status" value="1"/>
</dbReference>
<accession>A0A0R1HWF2</accession>
<feature type="transmembrane region" description="Helical" evidence="1">
    <location>
        <begin position="145"/>
        <end position="166"/>
    </location>
</feature>
<dbReference type="Proteomes" id="UP000050911">
    <property type="component" value="Unassembled WGS sequence"/>
</dbReference>
<evidence type="ECO:0000313" key="2">
    <source>
        <dbReference type="EMBL" id="KRK47111.1"/>
    </source>
</evidence>
<keyword evidence="1" id="KW-1133">Transmembrane helix</keyword>
<keyword evidence="3" id="KW-1185">Reference proteome</keyword>
<dbReference type="AlphaFoldDB" id="A0A0R1HWF2"/>